<feature type="transmembrane region" description="Helical" evidence="7">
    <location>
        <begin position="211"/>
        <end position="228"/>
    </location>
</feature>
<keyword evidence="6 7" id="KW-0472">Membrane</keyword>
<feature type="transmembrane region" description="Helical" evidence="7">
    <location>
        <begin position="141"/>
        <end position="162"/>
    </location>
</feature>
<dbReference type="InterPro" id="IPR000802">
    <property type="entry name" value="Arsenical_pump_ArsB"/>
</dbReference>
<evidence type="ECO:0000313" key="9">
    <source>
        <dbReference type="Proteomes" id="UP001242314"/>
    </source>
</evidence>
<feature type="transmembrane region" description="Helical" evidence="7">
    <location>
        <begin position="114"/>
        <end position="134"/>
    </location>
</feature>
<evidence type="ECO:0000256" key="3">
    <source>
        <dbReference type="ARBA" id="ARBA00022475"/>
    </source>
</evidence>
<keyword evidence="9" id="KW-1185">Reference proteome</keyword>
<keyword evidence="3" id="KW-1003">Cell membrane</keyword>
<dbReference type="EMBL" id="JASGWX010000001">
    <property type="protein sequence ID" value="MDP4482846.1"/>
    <property type="molecule type" value="Genomic_DNA"/>
</dbReference>
<dbReference type="RefSeq" id="WP_052201198.1">
    <property type="nucleotide sequence ID" value="NZ_JASGWX010000001.1"/>
</dbReference>
<reference evidence="8 9" key="1">
    <citation type="submission" date="2023-04" db="EMBL/GenBank/DDBJ databases">
        <title>Novel Pseudoalteromonas species isolated from Pacific coral.</title>
        <authorList>
            <person name="Videau P."/>
            <person name="Shlafstein M.D."/>
            <person name="Oline D.K."/>
            <person name="Strangman W.K."/>
            <person name="Hahnke R.L."/>
            <person name="Saw J.H."/>
            <person name="Ushijima B."/>
        </authorList>
    </citation>
    <scope>NUCLEOTIDE SEQUENCE [LARGE SCALE GENOMIC DNA]</scope>
    <source>
        <strain evidence="8 9">LMG 14908</strain>
    </source>
</reference>
<feature type="transmembrane region" description="Helical" evidence="7">
    <location>
        <begin position="416"/>
        <end position="435"/>
    </location>
</feature>
<dbReference type="CDD" id="cd13127">
    <property type="entry name" value="MATE_tuaB_like"/>
    <property type="match status" value="1"/>
</dbReference>
<feature type="transmembrane region" description="Helical" evidence="7">
    <location>
        <begin position="257"/>
        <end position="274"/>
    </location>
</feature>
<feature type="transmembrane region" description="Helical" evidence="7">
    <location>
        <begin position="21"/>
        <end position="37"/>
    </location>
</feature>
<evidence type="ECO:0000256" key="6">
    <source>
        <dbReference type="ARBA" id="ARBA00023136"/>
    </source>
</evidence>
<evidence type="ECO:0000256" key="4">
    <source>
        <dbReference type="ARBA" id="ARBA00022692"/>
    </source>
</evidence>
<feature type="transmembrane region" description="Helical" evidence="7">
    <location>
        <begin position="79"/>
        <end position="108"/>
    </location>
</feature>
<accession>A0ABT9GAG1</accession>
<feature type="transmembrane region" description="Helical" evidence="7">
    <location>
        <begin position="168"/>
        <end position="190"/>
    </location>
</feature>
<gene>
    <name evidence="8" type="ORF">QDH73_02140</name>
</gene>
<organism evidence="8 9">
    <name type="scientific">Pseudoalteromonas distincta</name>
    <dbReference type="NCBI Taxonomy" id="77608"/>
    <lineage>
        <taxon>Bacteria</taxon>
        <taxon>Pseudomonadati</taxon>
        <taxon>Pseudomonadota</taxon>
        <taxon>Gammaproteobacteria</taxon>
        <taxon>Alteromonadales</taxon>
        <taxon>Pseudoalteromonadaceae</taxon>
        <taxon>Pseudoalteromonas</taxon>
    </lineage>
</organism>
<evidence type="ECO:0000256" key="5">
    <source>
        <dbReference type="ARBA" id="ARBA00022989"/>
    </source>
</evidence>
<evidence type="ECO:0000256" key="7">
    <source>
        <dbReference type="SAM" id="Phobius"/>
    </source>
</evidence>
<feature type="transmembrane region" description="Helical" evidence="7">
    <location>
        <begin position="295"/>
        <end position="319"/>
    </location>
</feature>
<dbReference type="PRINTS" id="PR00758">
    <property type="entry name" value="ARSENICPUMP"/>
</dbReference>
<feature type="transmembrane region" description="Helical" evidence="7">
    <location>
        <begin position="43"/>
        <end position="67"/>
    </location>
</feature>
<dbReference type="InterPro" id="IPR050833">
    <property type="entry name" value="Poly_Biosynth_Transport"/>
</dbReference>
<keyword evidence="4 7" id="KW-0812">Transmembrane</keyword>
<evidence type="ECO:0000256" key="1">
    <source>
        <dbReference type="ARBA" id="ARBA00004651"/>
    </source>
</evidence>
<evidence type="ECO:0000313" key="8">
    <source>
        <dbReference type="EMBL" id="MDP4482846.1"/>
    </source>
</evidence>
<comment type="similarity">
    <text evidence="2">Belongs to the polysaccharide synthase family.</text>
</comment>
<keyword evidence="5 7" id="KW-1133">Transmembrane helix</keyword>
<dbReference type="PANTHER" id="PTHR30250">
    <property type="entry name" value="PST FAMILY PREDICTED COLANIC ACID TRANSPORTER"/>
    <property type="match status" value="1"/>
</dbReference>
<name>A0ABT9GAG1_9GAMM</name>
<dbReference type="Proteomes" id="UP001242314">
    <property type="component" value="Unassembled WGS sequence"/>
</dbReference>
<feature type="transmembrane region" description="Helical" evidence="7">
    <location>
        <begin position="357"/>
        <end position="378"/>
    </location>
</feature>
<dbReference type="Pfam" id="PF13440">
    <property type="entry name" value="Polysacc_synt_3"/>
    <property type="match status" value="1"/>
</dbReference>
<evidence type="ECO:0000256" key="2">
    <source>
        <dbReference type="ARBA" id="ARBA00007430"/>
    </source>
</evidence>
<proteinExistence type="inferred from homology"/>
<dbReference type="PANTHER" id="PTHR30250:SF10">
    <property type="entry name" value="LIPOPOLYSACCHARIDE BIOSYNTHESIS PROTEIN WZXC"/>
    <property type="match status" value="1"/>
</dbReference>
<comment type="subcellular location">
    <subcellularLocation>
        <location evidence="1">Cell membrane</location>
        <topology evidence="1">Multi-pass membrane protein</topology>
    </subcellularLocation>
</comment>
<feature type="transmembrane region" description="Helical" evidence="7">
    <location>
        <begin position="384"/>
        <end position="404"/>
    </location>
</feature>
<protein>
    <submittedName>
        <fullName evidence="8">Lipopolysaccharide biosynthesis protein</fullName>
    </submittedName>
</protein>
<sequence>MKENKLLYKAIGKSVLGRYSVYLVNLISMMILARVFTPEVFGIIAAIMVFYLFFQLMAEAGLGPAIINLTQLSNKERDGIFTLTLIIGVILAGLFLLSSDFLVSFYQIKGIEQVVPFVSVSLILFAITIVPNALLLREQSFYKIAISGTIAEITSTSIAFLLNYYIDAVYALSAKYLASACISFLMQFYFSANTDFGRPKIGSQLSAIKPLLSFSLYQFGFNFINFFSRNLDNILIGKFLGAASLGIYDKSYQLMKYPLMLLTFAMTPAIQPVIRQNRDDKDKVEKIHMAFTFKLSMVAIAAGIAMFFLSEFIVLIMLGEQWKEVIPIIKILAISIPVQVVASTSGSFFQAMDKAGVLFLSGCLSAVLMIAAIVIGIFERDILSISWYLVIAMHINFVQTYLLMYKKVFNQSAILFFVKMLPIFLAATLMSLAMLSGKV</sequence>
<comment type="caution">
    <text evidence="8">The sequence shown here is derived from an EMBL/GenBank/DDBJ whole genome shotgun (WGS) entry which is preliminary data.</text>
</comment>
<feature type="transmembrane region" description="Helical" evidence="7">
    <location>
        <begin position="325"/>
        <end position="345"/>
    </location>
</feature>